<gene>
    <name evidence="7" type="ORF">F8154_08295</name>
</gene>
<keyword evidence="4 6" id="KW-1133">Transmembrane helix</keyword>
<evidence type="ECO:0000256" key="6">
    <source>
        <dbReference type="SAM" id="Phobius"/>
    </source>
</evidence>
<dbReference type="PANTHER" id="PTHR30213">
    <property type="entry name" value="INNER MEMBRANE PROTEIN YHJD"/>
    <property type="match status" value="1"/>
</dbReference>
<keyword evidence="2" id="KW-1003">Cell membrane</keyword>
<name>A0A6I0FAL3_9FIRM</name>
<proteinExistence type="predicted"/>
<organism evidence="7 8">
    <name type="scientific">Alkaliphilus pronyensis</name>
    <dbReference type="NCBI Taxonomy" id="1482732"/>
    <lineage>
        <taxon>Bacteria</taxon>
        <taxon>Bacillati</taxon>
        <taxon>Bacillota</taxon>
        <taxon>Clostridia</taxon>
        <taxon>Peptostreptococcales</taxon>
        <taxon>Natronincolaceae</taxon>
        <taxon>Alkaliphilus</taxon>
    </lineage>
</organism>
<evidence type="ECO:0000256" key="2">
    <source>
        <dbReference type="ARBA" id="ARBA00022475"/>
    </source>
</evidence>
<dbReference type="Proteomes" id="UP000432715">
    <property type="component" value="Unassembled WGS sequence"/>
</dbReference>
<evidence type="ECO:0000256" key="3">
    <source>
        <dbReference type="ARBA" id="ARBA00022692"/>
    </source>
</evidence>
<keyword evidence="8" id="KW-1185">Reference proteome</keyword>
<evidence type="ECO:0000313" key="7">
    <source>
        <dbReference type="EMBL" id="KAB3534715.1"/>
    </source>
</evidence>
<dbReference type="EMBL" id="WBZC01000026">
    <property type="protein sequence ID" value="KAB3534715.1"/>
    <property type="molecule type" value="Genomic_DNA"/>
</dbReference>
<feature type="transmembrane region" description="Helical" evidence="6">
    <location>
        <begin position="93"/>
        <end position="114"/>
    </location>
</feature>
<evidence type="ECO:0000256" key="5">
    <source>
        <dbReference type="ARBA" id="ARBA00023136"/>
    </source>
</evidence>
<comment type="subcellular location">
    <subcellularLocation>
        <location evidence="1">Cell membrane</location>
        <topology evidence="1">Multi-pass membrane protein</topology>
    </subcellularLocation>
</comment>
<feature type="transmembrane region" description="Helical" evidence="6">
    <location>
        <begin position="34"/>
        <end position="55"/>
    </location>
</feature>
<keyword evidence="5 6" id="KW-0472">Membrane</keyword>
<evidence type="ECO:0000313" key="8">
    <source>
        <dbReference type="Proteomes" id="UP000432715"/>
    </source>
</evidence>
<feature type="transmembrane region" description="Helical" evidence="6">
    <location>
        <begin position="249"/>
        <end position="273"/>
    </location>
</feature>
<keyword evidence="3 6" id="KW-0812">Transmembrane</keyword>
<reference evidence="7 8" key="1">
    <citation type="submission" date="2019-10" db="EMBL/GenBank/DDBJ databases">
        <title>Alkaliphilus serpentinus sp. nov. and Alkaliphilus pronyensis sp. nov., two novel anaerobic alkaliphilic species isolated from the serpentinized-hosted hydrothermal field of the Prony Bay (New Caledonia).</title>
        <authorList>
            <person name="Postec A."/>
        </authorList>
    </citation>
    <scope>NUCLEOTIDE SEQUENCE [LARGE SCALE GENOMIC DNA]</scope>
    <source>
        <strain evidence="7 8">LacV</strain>
    </source>
</reference>
<accession>A0A6I0FAL3</accession>
<dbReference type="InterPro" id="IPR017039">
    <property type="entry name" value="Virul_fac_BrkB"/>
</dbReference>
<dbReference type="OrthoDB" id="9775903at2"/>
<feature type="transmembrane region" description="Helical" evidence="6">
    <location>
        <begin position="210"/>
        <end position="229"/>
    </location>
</feature>
<dbReference type="GO" id="GO:0005886">
    <property type="term" value="C:plasma membrane"/>
    <property type="evidence" value="ECO:0007669"/>
    <property type="project" value="UniProtKB-SubCell"/>
</dbReference>
<comment type="caution">
    <text evidence="7">The sequence shown here is derived from an EMBL/GenBank/DDBJ whole genome shotgun (WGS) entry which is preliminary data.</text>
</comment>
<feature type="transmembrane region" description="Helical" evidence="6">
    <location>
        <begin position="135"/>
        <end position="156"/>
    </location>
</feature>
<dbReference type="RefSeq" id="WP_151861149.1">
    <property type="nucleotide sequence ID" value="NZ_WBZC01000026.1"/>
</dbReference>
<dbReference type="Pfam" id="PF03631">
    <property type="entry name" value="Virul_fac_BrkB"/>
    <property type="match status" value="1"/>
</dbReference>
<dbReference type="NCBIfam" id="TIGR00765">
    <property type="entry name" value="yihY_not_rbn"/>
    <property type="match status" value="1"/>
</dbReference>
<feature type="transmembrane region" description="Helical" evidence="6">
    <location>
        <begin position="176"/>
        <end position="198"/>
    </location>
</feature>
<sequence length="282" mass="32011">MLIINLKSNGLLKFIKNLYKQMQYHEVQALGAQVTFYLILSFFPFLMFLITLISYTPLTSQSTLESLLSFLPNDAYVFVLDIVQQIVEEKSSTLLSVGMISTLFVASNGVAALIRGINKSYELTEKRPFWKKRGLAILFTIALSIVILFSLILLVFGEILTGFLTNYFNLPSSFNILWFLIRYISSLFIMWLVFVCLYRYTPVVRPDIKNVLLGATFTTIGWFLTSYGFSTYVNHFGHYSSTYGSIGGVIVLLIWLYISSIIILTGAEVNGLIIKKNNKNNI</sequence>
<protein>
    <submittedName>
        <fullName evidence="7">YihY/virulence factor BrkB family protein</fullName>
    </submittedName>
</protein>
<dbReference type="PANTHER" id="PTHR30213:SF0">
    <property type="entry name" value="UPF0761 MEMBRANE PROTEIN YIHY"/>
    <property type="match status" value="1"/>
</dbReference>
<evidence type="ECO:0000256" key="4">
    <source>
        <dbReference type="ARBA" id="ARBA00022989"/>
    </source>
</evidence>
<dbReference type="PIRSF" id="PIRSF035875">
    <property type="entry name" value="RNase_BN"/>
    <property type="match status" value="1"/>
</dbReference>
<evidence type="ECO:0000256" key="1">
    <source>
        <dbReference type="ARBA" id="ARBA00004651"/>
    </source>
</evidence>
<dbReference type="AlphaFoldDB" id="A0A6I0FAL3"/>